<organism evidence="2 3">
    <name type="scientific">Citrobacter europaeus</name>
    <dbReference type="NCBI Taxonomy" id="1914243"/>
    <lineage>
        <taxon>Bacteria</taxon>
        <taxon>Pseudomonadati</taxon>
        <taxon>Pseudomonadota</taxon>
        <taxon>Gammaproteobacteria</taxon>
        <taxon>Enterobacterales</taxon>
        <taxon>Enterobacteriaceae</taxon>
        <taxon>Citrobacter</taxon>
    </lineage>
</organism>
<gene>
    <name evidence="2" type="ORF">BN4901_1464</name>
</gene>
<sequence length="42" mass="4675">MSVGAFLYLCGSKYALPFWWCVIGLFGVIWLRDTSPGLMFAG</sequence>
<dbReference type="EMBL" id="FLUX01000011">
    <property type="protein sequence ID" value="SBW24046.1"/>
    <property type="molecule type" value="Genomic_DNA"/>
</dbReference>
<reference evidence="2 3" key="1">
    <citation type="submission" date="2016-04" db="EMBL/GenBank/DDBJ databases">
        <authorList>
            <person name="Mornico D."/>
        </authorList>
    </citation>
    <scope>NUCLEOTIDE SEQUENCE [LARGE SCALE GENOMIC DNA]</scope>
    <source>
        <strain evidence="2 3">A121</strain>
    </source>
</reference>
<keyword evidence="1" id="KW-0812">Transmembrane</keyword>
<evidence type="ECO:0000313" key="2">
    <source>
        <dbReference type="EMBL" id="SBW24046.1"/>
    </source>
</evidence>
<feature type="transmembrane region" description="Helical" evidence="1">
    <location>
        <begin position="6"/>
        <end position="31"/>
    </location>
</feature>
<protein>
    <submittedName>
        <fullName evidence="2">Uncharacterized protein</fullName>
    </submittedName>
</protein>
<keyword evidence="1" id="KW-0472">Membrane</keyword>
<evidence type="ECO:0000313" key="3">
    <source>
        <dbReference type="Proteomes" id="UP000195338"/>
    </source>
</evidence>
<keyword evidence="1" id="KW-1133">Transmembrane helix</keyword>
<proteinExistence type="predicted"/>
<name>A0ABY0JLJ7_9ENTR</name>
<evidence type="ECO:0000256" key="1">
    <source>
        <dbReference type="SAM" id="Phobius"/>
    </source>
</evidence>
<accession>A0ABY0JLJ7</accession>
<keyword evidence="3" id="KW-1185">Reference proteome</keyword>
<comment type="caution">
    <text evidence="2">The sequence shown here is derived from an EMBL/GenBank/DDBJ whole genome shotgun (WGS) entry which is preliminary data.</text>
</comment>
<dbReference type="Proteomes" id="UP000195338">
    <property type="component" value="Unassembled WGS sequence"/>
</dbReference>